<dbReference type="EMBL" id="FXXQ01000004">
    <property type="protein sequence ID" value="SMX23534.1"/>
    <property type="molecule type" value="Genomic_DNA"/>
</dbReference>
<keyword evidence="2" id="KW-0808">Transferase</keyword>
<dbReference type="Pfam" id="PF00583">
    <property type="entry name" value="Acetyltransf_1"/>
    <property type="match status" value="1"/>
</dbReference>
<dbReference type="CDD" id="cd04301">
    <property type="entry name" value="NAT_SF"/>
    <property type="match status" value="1"/>
</dbReference>
<dbReference type="Gene3D" id="3.40.630.30">
    <property type="match status" value="1"/>
</dbReference>
<evidence type="ECO:0000313" key="2">
    <source>
        <dbReference type="EMBL" id="SMX23534.1"/>
    </source>
</evidence>
<dbReference type="PROSITE" id="PS51186">
    <property type="entry name" value="GNAT"/>
    <property type="match status" value="1"/>
</dbReference>
<dbReference type="SUPFAM" id="SSF55729">
    <property type="entry name" value="Acyl-CoA N-acyltransferases (Nat)"/>
    <property type="match status" value="1"/>
</dbReference>
<evidence type="ECO:0000259" key="1">
    <source>
        <dbReference type="PROSITE" id="PS51186"/>
    </source>
</evidence>
<sequence>MTRQCAGTEVAYTVTYLEMDKRPSWDWPHLPVGAQVSLMQAEKPPVWFFLSLYDAVGRDYAWEDIHKREHAEIQEWLTADAMSLYVLYGHGWPHGFFLLEDKGDGVVDIAYFALVPEAIGRGLGKWLLRTAILTAWDRPGAKKLTVNTCTLDHPRALQTYQKSGFTPVRREDRTRVLTRDRDLSRIPS</sequence>
<accession>A0A238J0V6</accession>
<dbReference type="RefSeq" id="WP_176440236.1">
    <property type="nucleotide sequence ID" value="NZ_FXXQ01000004.1"/>
</dbReference>
<keyword evidence="3" id="KW-1185">Reference proteome</keyword>
<feature type="domain" description="N-acetyltransferase" evidence="1">
    <location>
        <begin position="36"/>
        <end position="182"/>
    </location>
</feature>
<dbReference type="Proteomes" id="UP000201838">
    <property type="component" value="Unassembled WGS sequence"/>
</dbReference>
<dbReference type="GO" id="GO:0016747">
    <property type="term" value="F:acyltransferase activity, transferring groups other than amino-acyl groups"/>
    <property type="evidence" value="ECO:0007669"/>
    <property type="project" value="InterPro"/>
</dbReference>
<reference evidence="3" key="1">
    <citation type="submission" date="2017-05" db="EMBL/GenBank/DDBJ databases">
        <authorList>
            <person name="Rodrigo-Torres L."/>
            <person name="Arahal R. D."/>
            <person name="Lucena T."/>
        </authorList>
    </citation>
    <scope>NUCLEOTIDE SEQUENCE [LARGE SCALE GENOMIC DNA]</scope>
    <source>
        <strain evidence="3">CECT 8489</strain>
    </source>
</reference>
<name>A0A238J0V6_9RHOB</name>
<evidence type="ECO:0000313" key="3">
    <source>
        <dbReference type="Proteomes" id="UP000201838"/>
    </source>
</evidence>
<protein>
    <submittedName>
        <fullName evidence="2">Acetyltransferase (GNAT) family protein</fullName>
    </submittedName>
</protein>
<proteinExistence type="predicted"/>
<dbReference type="AlphaFoldDB" id="A0A238J0V6"/>
<gene>
    <name evidence="2" type="ORF">BOA8489_01643</name>
</gene>
<dbReference type="InterPro" id="IPR000182">
    <property type="entry name" value="GNAT_dom"/>
</dbReference>
<dbReference type="InterPro" id="IPR016181">
    <property type="entry name" value="Acyl_CoA_acyltransferase"/>
</dbReference>
<organism evidence="2 3">
    <name type="scientific">Boseongicola aestuarii</name>
    <dbReference type="NCBI Taxonomy" id="1470561"/>
    <lineage>
        <taxon>Bacteria</taxon>
        <taxon>Pseudomonadati</taxon>
        <taxon>Pseudomonadota</taxon>
        <taxon>Alphaproteobacteria</taxon>
        <taxon>Rhodobacterales</taxon>
        <taxon>Paracoccaceae</taxon>
        <taxon>Boseongicola</taxon>
    </lineage>
</organism>